<dbReference type="GO" id="GO:0052856">
    <property type="term" value="F:NAD(P)HX epimerase activity"/>
    <property type="evidence" value="ECO:0007669"/>
    <property type="project" value="UniProtKB-UniRule"/>
</dbReference>
<keyword evidence="1" id="KW-0630">Potassium</keyword>
<protein>
    <recommendedName>
        <fullName evidence="1">NAD(P)H-hydrate epimerase</fullName>
        <ecNumber evidence="1">5.1.99.6</ecNumber>
    </recommendedName>
    <alternativeName>
        <fullName evidence="1">NAD(P)HX epimerase</fullName>
    </alternativeName>
</protein>
<comment type="function">
    <text evidence="1">Catalyzes the epimerization of the S- and R-forms of NAD(P)HX, a damaged form of NAD(P)H that is a result of enzymatic or heat-dependent hydration. This is a prerequisite for the S-specific NAD(P)H-hydrate dehydratase to allow the repair of both epimers of NAD(P)HX.</text>
</comment>
<dbReference type="AlphaFoldDB" id="A0ABD6BHL6"/>
<keyword evidence="1" id="KW-0521">NADP</keyword>
<dbReference type="PROSITE" id="PS51385">
    <property type="entry name" value="YJEF_N"/>
    <property type="match status" value="1"/>
</dbReference>
<comment type="cofactor">
    <cofactor evidence="1">
        <name>K(+)</name>
        <dbReference type="ChEBI" id="CHEBI:29103"/>
    </cofactor>
    <text evidence="1">Binds 1 potassium ion per subunit.</text>
</comment>
<dbReference type="Proteomes" id="UP001597076">
    <property type="component" value="Unassembled WGS sequence"/>
</dbReference>
<keyword evidence="1" id="KW-0547">Nucleotide-binding</keyword>
<accession>A0ABD6BHL6</accession>
<dbReference type="EMBL" id="JBHUDI010000008">
    <property type="protein sequence ID" value="MFD1564481.1"/>
    <property type="molecule type" value="Genomic_DNA"/>
</dbReference>
<proteinExistence type="inferred from homology"/>
<dbReference type="PANTHER" id="PTHR13612:SF0">
    <property type="entry name" value="ENHANCER OF MRNA-DECAPPING PROTEIN 3"/>
    <property type="match status" value="1"/>
</dbReference>
<evidence type="ECO:0000313" key="3">
    <source>
        <dbReference type="EMBL" id="MFD1564481.1"/>
    </source>
</evidence>
<feature type="binding site" evidence="1">
    <location>
        <begin position="69"/>
        <end position="73"/>
    </location>
    <ligand>
        <name>(6S)-NADPHX</name>
        <dbReference type="ChEBI" id="CHEBI:64076"/>
    </ligand>
</feature>
<keyword evidence="4" id="KW-1185">Reference proteome</keyword>
<organism evidence="3 4">
    <name type="scientific">Haloarchaeobius amylolyticus</name>
    <dbReference type="NCBI Taxonomy" id="1198296"/>
    <lineage>
        <taxon>Archaea</taxon>
        <taxon>Methanobacteriati</taxon>
        <taxon>Methanobacteriota</taxon>
        <taxon>Stenosarchaea group</taxon>
        <taxon>Halobacteria</taxon>
        <taxon>Halobacteriales</taxon>
        <taxon>Halorubellaceae</taxon>
        <taxon>Haloarchaeobius</taxon>
    </lineage>
</organism>
<dbReference type="Gene3D" id="3.40.50.10260">
    <property type="entry name" value="YjeF N-terminal domain"/>
    <property type="match status" value="1"/>
</dbReference>
<name>A0ABD6BHL6_9EURY</name>
<dbReference type="InterPro" id="IPR004443">
    <property type="entry name" value="YjeF_N_dom"/>
</dbReference>
<sequence length="240" mass="25485">MDLDAFRTATGHNVTAVTAEEMRDVDRVAVEEYGLSLLQMMEQAGRGLACEVLDLSRDGPVVVLAGGGGNGGGGLACARHLANREIPVTVVLDRQPTELTGVVASQYELLDRMGISIRTDVSTVEIPAVVVDALVGYGLQEPLRGPPRELVWWAENTEAKILSLDVPSGIDATTGGASGDTIHPIRTFTLALPKTGLLETAGKLILGDISVPAAVYETLEIPYTPPFDHKFAIRIDATRS</sequence>
<dbReference type="NCBIfam" id="TIGR00197">
    <property type="entry name" value="yjeF_nterm"/>
    <property type="match status" value="1"/>
</dbReference>
<feature type="binding site" evidence="1">
    <location>
        <position position="132"/>
    </location>
    <ligand>
        <name>K(+)</name>
        <dbReference type="ChEBI" id="CHEBI:29103"/>
    </ligand>
</feature>
<evidence type="ECO:0000259" key="2">
    <source>
        <dbReference type="PROSITE" id="PS51385"/>
    </source>
</evidence>
<feature type="binding site" evidence="1">
    <location>
        <position position="70"/>
    </location>
    <ligand>
        <name>K(+)</name>
        <dbReference type="ChEBI" id="CHEBI:29103"/>
    </ligand>
</feature>
<dbReference type="SUPFAM" id="SSF64153">
    <property type="entry name" value="YjeF N-terminal domain-like"/>
    <property type="match status" value="1"/>
</dbReference>
<dbReference type="EC" id="5.1.99.6" evidence="1"/>
<keyword evidence="1" id="KW-0479">Metal-binding</keyword>
<keyword evidence="1 3" id="KW-0413">Isomerase</keyword>
<feature type="domain" description="YjeF N-terminal" evidence="2">
    <location>
        <begin position="22"/>
        <end position="217"/>
    </location>
</feature>
<feature type="binding site" evidence="1">
    <location>
        <position position="165"/>
    </location>
    <ligand>
        <name>(6S)-NADPHX</name>
        <dbReference type="ChEBI" id="CHEBI:64076"/>
    </ligand>
</feature>
<dbReference type="RefSeq" id="WP_390288055.1">
    <property type="nucleotide sequence ID" value="NZ_JBHUDI010000008.1"/>
</dbReference>
<dbReference type="GO" id="GO:0000166">
    <property type="term" value="F:nucleotide binding"/>
    <property type="evidence" value="ECO:0007669"/>
    <property type="project" value="UniProtKB-KW"/>
</dbReference>
<dbReference type="InterPro" id="IPR036652">
    <property type="entry name" value="YjeF_N_dom_sf"/>
</dbReference>
<comment type="similarity">
    <text evidence="1">Belongs to the NnrE/AIBP family.</text>
</comment>
<dbReference type="PANTHER" id="PTHR13612">
    <property type="entry name" value="ENHANCER OF MRNA-DECAPPING PROTEIN 3"/>
    <property type="match status" value="1"/>
</dbReference>
<dbReference type="Pfam" id="PF03853">
    <property type="entry name" value="YjeF_N"/>
    <property type="match status" value="1"/>
</dbReference>
<keyword evidence="1" id="KW-0520">NAD</keyword>
<gene>
    <name evidence="1" type="primary">nnrE</name>
    <name evidence="3" type="ORF">ACFR99_13095</name>
</gene>
<comment type="caution">
    <text evidence="1">Lacks conserved residue(s) required for the propagation of feature annotation.</text>
</comment>
<evidence type="ECO:0000256" key="1">
    <source>
        <dbReference type="HAMAP-Rule" id="MF_01966"/>
    </source>
</evidence>
<dbReference type="HAMAP" id="MF_01966">
    <property type="entry name" value="NADHX_epimerase"/>
    <property type="match status" value="1"/>
</dbReference>
<comment type="caution">
    <text evidence="3">The sequence shown here is derived from an EMBL/GenBank/DDBJ whole genome shotgun (WGS) entry which is preliminary data.</text>
</comment>
<comment type="catalytic activity">
    <reaction evidence="1">
        <text>(6R)-NADPHX = (6S)-NADPHX</text>
        <dbReference type="Rhea" id="RHEA:32227"/>
        <dbReference type="ChEBI" id="CHEBI:64076"/>
        <dbReference type="ChEBI" id="CHEBI:64077"/>
        <dbReference type="EC" id="5.1.99.6"/>
    </reaction>
</comment>
<comment type="catalytic activity">
    <reaction evidence="1">
        <text>(6R)-NADHX = (6S)-NADHX</text>
        <dbReference type="Rhea" id="RHEA:32215"/>
        <dbReference type="ChEBI" id="CHEBI:64074"/>
        <dbReference type="ChEBI" id="CHEBI:64075"/>
        <dbReference type="EC" id="5.1.99.6"/>
    </reaction>
</comment>
<dbReference type="GO" id="GO:0046872">
    <property type="term" value="F:metal ion binding"/>
    <property type="evidence" value="ECO:0007669"/>
    <property type="project" value="UniProtKB-KW"/>
</dbReference>
<feature type="binding site" evidence="1">
    <location>
        <begin position="136"/>
        <end position="142"/>
    </location>
    <ligand>
        <name>(6S)-NADPHX</name>
        <dbReference type="ChEBI" id="CHEBI:64076"/>
    </ligand>
</feature>
<reference evidence="3 4" key="1">
    <citation type="journal article" date="2019" name="Int. J. Syst. Evol. Microbiol.">
        <title>The Global Catalogue of Microorganisms (GCM) 10K type strain sequencing project: providing services to taxonomists for standard genome sequencing and annotation.</title>
        <authorList>
            <consortium name="The Broad Institute Genomics Platform"/>
            <consortium name="The Broad Institute Genome Sequencing Center for Infectious Disease"/>
            <person name="Wu L."/>
            <person name="Ma J."/>
        </authorList>
    </citation>
    <scope>NUCLEOTIDE SEQUENCE [LARGE SCALE GENOMIC DNA]</scope>
    <source>
        <strain evidence="3 4">CGMCC 1.12230</strain>
    </source>
</reference>
<evidence type="ECO:0000313" key="4">
    <source>
        <dbReference type="Proteomes" id="UP001597076"/>
    </source>
</evidence>
<feature type="binding site" evidence="1">
    <location>
        <position position="168"/>
    </location>
    <ligand>
        <name>K(+)</name>
        <dbReference type="ChEBI" id="CHEBI:29103"/>
    </ligand>
</feature>